<feature type="transmembrane region" description="Helical" evidence="2">
    <location>
        <begin position="28"/>
        <end position="46"/>
    </location>
</feature>
<proteinExistence type="predicted"/>
<comment type="caution">
    <text evidence="3">The sequence shown here is derived from an EMBL/GenBank/DDBJ whole genome shotgun (WGS) entry which is preliminary data.</text>
</comment>
<gene>
    <name evidence="3" type="ORF">JAV76_09665</name>
</gene>
<name>A0A934I6S6_9MICO</name>
<sequence length="109" mass="12097">MTYELSSVTTVQRKEPSSKSSLQAARDILIAINGIVLLGPVGGVMWRWQADIDWRLESKSARIGVTPQEVFTHEQSMIDAARTIGAEGPSIWATGKCWRKWVTTVPLLD</sequence>
<keyword evidence="2" id="KW-0472">Membrane</keyword>
<feature type="region of interest" description="Disordered" evidence="1">
    <location>
        <begin position="1"/>
        <end position="21"/>
    </location>
</feature>
<reference evidence="3" key="1">
    <citation type="submission" date="2020-12" db="EMBL/GenBank/DDBJ databases">
        <title>Sanguibacter suaedae sp. nov., isolated from Suaeda aralocaspica.</title>
        <authorList>
            <person name="Ma Q."/>
        </authorList>
    </citation>
    <scope>NUCLEOTIDE SEQUENCE</scope>
    <source>
        <strain evidence="3">YZGR15</strain>
    </source>
</reference>
<evidence type="ECO:0000313" key="4">
    <source>
        <dbReference type="Proteomes" id="UP000602087"/>
    </source>
</evidence>
<organism evidence="3 4">
    <name type="scientific">Sanguibacter suaedae</name>
    <dbReference type="NCBI Taxonomy" id="2795737"/>
    <lineage>
        <taxon>Bacteria</taxon>
        <taxon>Bacillati</taxon>
        <taxon>Actinomycetota</taxon>
        <taxon>Actinomycetes</taxon>
        <taxon>Micrococcales</taxon>
        <taxon>Sanguibacteraceae</taxon>
        <taxon>Sanguibacter</taxon>
    </lineage>
</organism>
<evidence type="ECO:0000313" key="3">
    <source>
        <dbReference type="EMBL" id="MBI9115276.1"/>
    </source>
</evidence>
<keyword evidence="2" id="KW-1133">Transmembrane helix</keyword>
<keyword evidence="2" id="KW-0812">Transmembrane</keyword>
<keyword evidence="4" id="KW-1185">Reference proteome</keyword>
<dbReference type="EMBL" id="JAEINH010000007">
    <property type="protein sequence ID" value="MBI9115276.1"/>
    <property type="molecule type" value="Genomic_DNA"/>
</dbReference>
<dbReference type="Proteomes" id="UP000602087">
    <property type="component" value="Unassembled WGS sequence"/>
</dbReference>
<dbReference type="AlphaFoldDB" id="A0A934I6S6"/>
<feature type="compositionally biased region" description="Polar residues" evidence="1">
    <location>
        <begin position="1"/>
        <end position="11"/>
    </location>
</feature>
<protein>
    <submittedName>
        <fullName evidence="3">Uncharacterized protein</fullName>
    </submittedName>
</protein>
<evidence type="ECO:0000256" key="2">
    <source>
        <dbReference type="SAM" id="Phobius"/>
    </source>
</evidence>
<evidence type="ECO:0000256" key="1">
    <source>
        <dbReference type="SAM" id="MobiDB-lite"/>
    </source>
</evidence>
<accession>A0A934I6S6</accession>